<sequence length="443" mass="48105">MLTTIFRKLICAVFAIMLLQSCERDMENYPQNDETSLAKKWYEDNGKPFPLDWSKSQLINGNNNTQLVVPVQNGTTLGPDSSMQQNLVFTIEGNKVTNANKVNLFSDTRSVSEFSGEAITNFVKKQVYRTKDLGKVYYMVYDLNDTLLYSQSLDASGLKQINLQLKIKDDNINVTKENGKPDTSKNIPVVCSEWYLVQYFDDGTELWTYLYTTCSGTATGGGGGGGGGNNHGGGSGAPASTYYNSPAEPINIQELINCFNNIPSNAQTTYKVTIHTHLANPNNAYQVYNVSDNDPGHAYITMQKTNGSVTRSLTFGFYPQAGTWMTGVKNAENSAIGQEVPGTRRSDGSYTISVSEAAFNNARNTALTGSTKKYDLNDFNCTNYALGVFNAALGGTGLQVPNSPIGYKTPSSLYLKLSDMKTAGTAGISLTPSMAPTSTTPCN</sequence>
<evidence type="ECO:0000313" key="2">
    <source>
        <dbReference type="Proteomes" id="UP000251241"/>
    </source>
</evidence>
<dbReference type="AlphaFoldDB" id="A0A2X2JTE9"/>
<name>A0A2X2JTE9_SPHMU</name>
<evidence type="ECO:0000313" key="1">
    <source>
        <dbReference type="EMBL" id="SPZ95093.1"/>
    </source>
</evidence>
<dbReference type="EMBL" id="UAUU01000011">
    <property type="protein sequence ID" value="SPZ95093.1"/>
    <property type="molecule type" value="Genomic_DNA"/>
</dbReference>
<dbReference type="PROSITE" id="PS51257">
    <property type="entry name" value="PROKAR_LIPOPROTEIN"/>
    <property type="match status" value="1"/>
</dbReference>
<reference evidence="1 2" key="1">
    <citation type="submission" date="2018-06" db="EMBL/GenBank/DDBJ databases">
        <authorList>
            <consortium name="Pathogen Informatics"/>
            <person name="Doyle S."/>
        </authorList>
    </citation>
    <scope>NUCLEOTIDE SEQUENCE [LARGE SCALE GENOMIC DNA]</scope>
    <source>
        <strain evidence="1 2">NCTC11343</strain>
    </source>
</reference>
<dbReference type="Proteomes" id="UP000251241">
    <property type="component" value="Unassembled WGS sequence"/>
</dbReference>
<dbReference type="RefSeq" id="WP_123870234.1">
    <property type="nucleotide sequence ID" value="NZ_CP069793.1"/>
</dbReference>
<proteinExistence type="predicted"/>
<protein>
    <submittedName>
        <fullName evidence="1">Uncharacterized protein</fullName>
    </submittedName>
</protein>
<gene>
    <name evidence="1" type="ORF">NCTC11343_05763</name>
</gene>
<dbReference type="GeneID" id="99065437"/>
<organism evidence="1 2">
    <name type="scientific">Sphingobacterium multivorum</name>
    <dbReference type="NCBI Taxonomy" id="28454"/>
    <lineage>
        <taxon>Bacteria</taxon>
        <taxon>Pseudomonadati</taxon>
        <taxon>Bacteroidota</taxon>
        <taxon>Sphingobacteriia</taxon>
        <taxon>Sphingobacteriales</taxon>
        <taxon>Sphingobacteriaceae</taxon>
        <taxon>Sphingobacterium</taxon>
    </lineage>
</organism>
<accession>A0A2X2JTE9</accession>